<name>R0FWT5_9BRAS</name>
<dbReference type="EC" id="3.2.2.3" evidence="10"/>
<comment type="catalytic activity">
    <reaction evidence="8">
        <text>uridine + H2O = D-ribose + uracil</text>
        <dbReference type="Rhea" id="RHEA:15577"/>
        <dbReference type="ChEBI" id="CHEBI:15377"/>
        <dbReference type="ChEBI" id="CHEBI:16704"/>
        <dbReference type="ChEBI" id="CHEBI:17568"/>
        <dbReference type="ChEBI" id="CHEBI:47013"/>
        <dbReference type="EC" id="3.2.2.3"/>
    </reaction>
</comment>
<evidence type="ECO:0000256" key="2">
    <source>
        <dbReference type="ARBA" id="ARBA00009176"/>
    </source>
</evidence>
<dbReference type="GO" id="GO:0046982">
    <property type="term" value="F:protein heterodimerization activity"/>
    <property type="evidence" value="ECO:0007669"/>
    <property type="project" value="UniProtKB-ARBA"/>
</dbReference>
<dbReference type="Pfam" id="PF01156">
    <property type="entry name" value="IU_nuc_hydro"/>
    <property type="match status" value="1"/>
</dbReference>
<evidence type="ECO:0000256" key="1">
    <source>
        <dbReference type="ARBA" id="ARBA00004496"/>
    </source>
</evidence>
<evidence type="ECO:0000256" key="5">
    <source>
        <dbReference type="ARBA" id="ARBA00023295"/>
    </source>
</evidence>
<dbReference type="EMBL" id="KB870808">
    <property type="protein sequence ID" value="EOA27437.1"/>
    <property type="molecule type" value="Genomic_DNA"/>
</dbReference>
<dbReference type="GO" id="GO:0047724">
    <property type="term" value="F:inosine nucleosidase activity"/>
    <property type="evidence" value="ECO:0007669"/>
    <property type="project" value="UniProtKB-EC"/>
</dbReference>
<dbReference type="InterPro" id="IPR001910">
    <property type="entry name" value="Inosine/uridine_hydrolase_dom"/>
</dbReference>
<dbReference type="PANTHER" id="PTHR12304:SF1">
    <property type="entry name" value="URIDINE NUCLEOSIDASE 1"/>
    <property type="match status" value="1"/>
</dbReference>
<dbReference type="FunFam" id="3.90.245.10:FF:000004">
    <property type="entry name" value="Probable uridine nucleosidase 1"/>
    <property type="match status" value="1"/>
</dbReference>
<feature type="domain" description="Inosine/uridine-preferring nucleoside hydrolase" evidence="13">
    <location>
        <begin position="27"/>
        <end position="328"/>
    </location>
</feature>
<keyword evidence="3" id="KW-0963">Cytoplasm</keyword>
<dbReference type="eggNOG" id="KOG2938">
    <property type="taxonomic scope" value="Eukaryota"/>
</dbReference>
<evidence type="ECO:0000256" key="11">
    <source>
        <dbReference type="ARBA" id="ARBA00078894"/>
    </source>
</evidence>
<evidence type="ECO:0000256" key="12">
    <source>
        <dbReference type="ARBA" id="ARBA00081651"/>
    </source>
</evidence>
<dbReference type="AlphaFoldDB" id="R0FWT5"/>
<evidence type="ECO:0000313" key="15">
    <source>
        <dbReference type="Proteomes" id="UP000029121"/>
    </source>
</evidence>
<comment type="similarity">
    <text evidence="2">Belongs to the IUNH family.</text>
</comment>
<dbReference type="EC" id="3.2.2.2" evidence="9"/>
<evidence type="ECO:0000256" key="3">
    <source>
        <dbReference type="ARBA" id="ARBA00022490"/>
    </source>
</evidence>
<gene>
    <name evidence="14" type="ORF">CARUB_v10023574mg</name>
</gene>
<dbReference type="PANTHER" id="PTHR12304">
    <property type="entry name" value="INOSINE-URIDINE PREFERRING NUCLEOSIDE HYDROLASE"/>
    <property type="match status" value="1"/>
</dbReference>
<evidence type="ECO:0000313" key="14">
    <source>
        <dbReference type="EMBL" id="EOA27437.1"/>
    </source>
</evidence>
<protein>
    <recommendedName>
        <fullName evidence="12">Inosine nucleosidase</fullName>
        <ecNumber evidence="9">3.2.2.2</ecNumber>
        <ecNumber evidence="10">3.2.2.3</ecNumber>
    </recommendedName>
    <alternativeName>
        <fullName evidence="11">Xanthosine nucleosidase</fullName>
    </alternativeName>
</protein>
<comment type="subcellular location">
    <subcellularLocation>
        <location evidence="1">Cytoplasm</location>
    </subcellularLocation>
</comment>
<dbReference type="InterPro" id="IPR023186">
    <property type="entry name" value="IUNH"/>
</dbReference>
<evidence type="ECO:0000256" key="6">
    <source>
        <dbReference type="ARBA" id="ARBA00050806"/>
    </source>
</evidence>
<evidence type="ECO:0000256" key="4">
    <source>
        <dbReference type="ARBA" id="ARBA00022801"/>
    </source>
</evidence>
<dbReference type="CDD" id="cd02650">
    <property type="entry name" value="nuc_hydro_CaPnhB"/>
    <property type="match status" value="1"/>
</dbReference>
<evidence type="ECO:0000259" key="13">
    <source>
        <dbReference type="Pfam" id="PF01156"/>
    </source>
</evidence>
<evidence type="ECO:0000256" key="7">
    <source>
        <dbReference type="ARBA" id="ARBA00050902"/>
    </source>
</evidence>
<keyword evidence="4" id="KW-0378">Hydrolase</keyword>
<dbReference type="Gene3D" id="3.90.245.10">
    <property type="entry name" value="Ribonucleoside hydrolase-like"/>
    <property type="match status" value="1"/>
</dbReference>
<evidence type="ECO:0000256" key="9">
    <source>
        <dbReference type="ARBA" id="ARBA00066756"/>
    </source>
</evidence>
<comment type="catalytic activity">
    <reaction evidence="7">
        <text>inosine + H2O = hypoxanthine + D-ribose</text>
        <dbReference type="Rhea" id="RHEA:16657"/>
        <dbReference type="ChEBI" id="CHEBI:15377"/>
        <dbReference type="ChEBI" id="CHEBI:17368"/>
        <dbReference type="ChEBI" id="CHEBI:17596"/>
        <dbReference type="ChEBI" id="CHEBI:47013"/>
        <dbReference type="EC" id="3.2.2.2"/>
    </reaction>
</comment>
<evidence type="ECO:0000256" key="10">
    <source>
        <dbReference type="ARBA" id="ARBA00066757"/>
    </source>
</evidence>
<reference evidence="15" key="1">
    <citation type="journal article" date="2013" name="Nat. Genet.">
        <title>The Capsella rubella genome and the genomic consequences of rapid mating system evolution.</title>
        <authorList>
            <person name="Slotte T."/>
            <person name="Hazzouri K.M."/>
            <person name="Agren J.A."/>
            <person name="Koenig D."/>
            <person name="Maumus F."/>
            <person name="Guo Y.L."/>
            <person name="Steige K."/>
            <person name="Platts A.E."/>
            <person name="Escobar J.S."/>
            <person name="Newman L.K."/>
            <person name="Wang W."/>
            <person name="Mandakova T."/>
            <person name="Vello E."/>
            <person name="Smith L.M."/>
            <person name="Henz S.R."/>
            <person name="Steffen J."/>
            <person name="Takuno S."/>
            <person name="Brandvain Y."/>
            <person name="Coop G."/>
            <person name="Andolfatto P."/>
            <person name="Hu T.T."/>
            <person name="Blanchette M."/>
            <person name="Clark R.M."/>
            <person name="Quesneville H."/>
            <person name="Nordborg M."/>
            <person name="Gaut B.S."/>
            <person name="Lysak M.A."/>
            <person name="Jenkins J."/>
            <person name="Grimwood J."/>
            <person name="Chapman J."/>
            <person name="Prochnik S."/>
            <person name="Shu S."/>
            <person name="Rokhsar D."/>
            <person name="Schmutz J."/>
            <person name="Weigel D."/>
            <person name="Wright S.I."/>
        </authorList>
    </citation>
    <scope>NUCLEOTIDE SEQUENCE [LARGE SCALE GENOMIC DNA]</scope>
    <source>
        <strain evidence="15">cv. Monte Gargano</strain>
    </source>
</reference>
<dbReference type="InterPro" id="IPR036452">
    <property type="entry name" value="Ribo_hydro-like"/>
</dbReference>
<dbReference type="GO" id="GO:0005829">
    <property type="term" value="C:cytosol"/>
    <property type="evidence" value="ECO:0007669"/>
    <property type="project" value="UniProtKB-ARBA"/>
</dbReference>
<keyword evidence="5" id="KW-0326">Glycosidase</keyword>
<accession>R0FWT5</accession>
<dbReference type="SUPFAM" id="SSF53590">
    <property type="entry name" value="Nucleoside hydrolase"/>
    <property type="match status" value="1"/>
</dbReference>
<dbReference type="GO" id="GO:0042454">
    <property type="term" value="P:ribonucleoside catabolic process"/>
    <property type="evidence" value="ECO:0007669"/>
    <property type="project" value="UniProtKB-ARBA"/>
</dbReference>
<dbReference type="Proteomes" id="UP000029121">
    <property type="component" value="Unassembled WGS sequence"/>
</dbReference>
<keyword evidence="15" id="KW-1185">Reference proteome</keyword>
<dbReference type="STRING" id="81985.R0FWT5"/>
<comment type="catalytic activity">
    <reaction evidence="6">
        <text>xanthosine + H2O = D-ribose + xanthine</text>
        <dbReference type="Rhea" id="RHEA:27994"/>
        <dbReference type="ChEBI" id="CHEBI:15377"/>
        <dbReference type="ChEBI" id="CHEBI:17712"/>
        <dbReference type="ChEBI" id="CHEBI:18107"/>
        <dbReference type="ChEBI" id="CHEBI:47013"/>
    </reaction>
</comment>
<organism evidence="14 15">
    <name type="scientific">Capsella rubella</name>
    <dbReference type="NCBI Taxonomy" id="81985"/>
    <lineage>
        <taxon>Eukaryota</taxon>
        <taxon>Viridiplantae</taxon>
        <taxon>Streptophyta</taxon>
        <taxon>Embryophyta</taxon>
        <taxon>Tracheophyta</taxon>
        <taxon>Spermatophyta</taxon>
        <taxon>Magnoliopsida</taxon>
        <taxon>eudicotyledons</taxon>
        <taxon>Gunneridae</taxon>
        <taxon>Pentapetalae</taxon>
        <taxon>rosids</taxon>
        <taxon>malvids</taxon>
        <taxon>Brassicales</taxon>
        <taxon>Brassicaceae</taxon>
        <taxon>Camelineae</taxon>
        <taxon>Capsella</taxon>
    </lineage>
</organism>
<sequence length="338" mass="36406">MDCGMENCNGGISNGDVLGISAKREKLIIDTDPGIDDSMAIMMAFQTPELEILGLTTVFGNVSTQDATHNALLLCEIAGFPDVPVAEGTSEPLKGGIPRVADFVHGKNGLGDVSLPSPSIKKCEKSAAEFLDEKVSEYPGEVTILALGPLTNLALAIKRDSSFASKVKKIVVLGGAFFSLGNVNPAAEANIYGDPEAADVVFTSGADITVVGINITTQLRLSDDDLLELRNSKGKHAKLLSDMCNFYRDWHVKSDGVYVYLHDPVSFVAVVRPDLFTYKKGVVRVETQGICIGHTLMDQGLKRWNGSNPWVGYSPISVAWTVDVEKVLEYVKAKLMKP</sequence>
<dbReference type="GO" id="GO:0006152">
    <property type="term" value="P:purine nucleoside catabolic process"/>
    <property type="evidence" value="ECO:0007669"/>
    <property type="project" value="TreeGrafter"/>
</dbReference>
<dbReference type="GO" id="GO:0045437">
    <property type="term" value="F:uridine nucleosidase activity"/>
    <property type="evidence" value="ECO:0007669"/>
    <property type="project" value="UniProtKB-EC"/>
</dbReference>
<proteinExistence type="inferred from homology"/>
<evidence type="ECO:0000256" key="8">
    <source>
        <dbReference type="ARBA" id="ARBA00051638"/>
    </source>
</evidence>